<accession>A0ABV7J425</accession>
<dbReference type="Pfam" id="PF00682">
    <property type="entry name" value="HMGL-like"/>
    <property type="match status" value="1"/>
</dbReference>
<feature type="domain" description="Pyruvate carboxyltransferase" evidence="8">
    <location>
        <begin position="4"/>
        <end position="282"/>
    </location>
</feature>
<dbReference type="SMART" id="SM00917">
    <property type="entry name" value="LeuA_dimer"/>
    <property type="match status" value="1"/>
</dbReference>
<dbReference type="InterPro" id="IPR013785">
    <property type="entry name" value="Aldolase_TIM"/>
</dbReference>
<gene>
    <name evidence="9" type="ORF">ACFODZ_01480</name>
</gene>
<evidence type="ECO:0000256" key="4">
    <source>
        <dbReference type="ARBA" id="ARBA00022605"/>
    </source>
</evidence>
<dbReference type="InterPro" id="IPR036230">
    <property type="entry name" value="LeuA_allosteric_dom_sf"/>
</dbReference>
<dbReference type="Pfam" id="PF08502">
    <property type="entry name" value="LeuA_dimer"/>
    <property type="match status" value="1"/>
</dbReference>
<comment type="caution">
    <text evidence="9">The sequence shown here is derived from an EMBL/GenBank/DDBJ whole genome shotgun (WGS) entry which is preliminary data.</text>
</comment>
<evidence type="ECO:0000256" key="7">
    <source>
        <dbReference type="ARBA" id="ARBA00023304"/>
    </source>
</evidence>
<dbReference type="InterPro" id="IPR050073">
    <property type="entry name" value="2-IPM_HCS-like"/>
</dbReference>
<dbReference type="InterPro" id="IPR013709">
    <property type="entry name" value="2-isopropylmalate_synth_dimer"/>
</dbReference>
<name>A0ABV7J425_9GAMM</name>
<dbReference type="EMBL" id="JBHRTS010000001">
    <property type="protein sequence ID" value="MFC3192901.1"/>
    <property type="molecule type" value="Genomic_DNA"/>
</dbReference>
<dbReference type="Proteomes" id="UP001595533">
    <property type="component" value="Unassembled WGS sequence"/>
</dbReference>
<dbReference type="Gene3D" id="3.20.20.70">
    <property type="entry name" value="Aldolase class I"/>
    <property type="match status" value="1"/>
</dbReference>
<organism evidence="9 10">
    <name type="scientific">Marinicella sediminis</name>
    <dbReference type="NCBI Taxonomy" id="1792834"/>
    <lineage>
        <taxon>Bacteria</taxon>
        <taxon>Pseudomonadati</taxon>
        <taxon>Pseudomonadota</taxon>
        <taxon>Gammaproteobacteria</taxon>
        <taxon>Lysobacterales</taxon>
        <taxon>Marinicellaceae</taxon>
        <taxon>Marinicella</taxon>
    </lineage>
</organism>
<keyword evidence="5" id="KW-0808">Transferase</keyword>
<dbReference type="Gene3D" id="3.30.160.270">
    <property type="match status" value="1"/>
</dbReference>
<dbReference type="InterPro" id="IPR000891">
    <property type="entry name" value="PYR_CT"/>
</dbReference>
<dbReference type="SUPFAM" id="SSF51569">
    <property type="entry name" value="Aldolase"/>
    <property type="match status" value="1"/>
</dbReference>
<evidence type="ECO:0000256" key="2">
    <source>
        <dbReference type="ARBA" id="ARBA00018198"/>
    </source>
</evidence>
<keyword evidence="4" id="KW-0028">Amino-acid biosynthesis</keyword>
<dbReference type="SUPFAM" id="SSF110921">
    <property type="entry name" value="2-isopropylmalate synthase LeuA, allosteric (dimerisation) domain"/>
    <property type="match status" value="1"/>
</dbReference>
<dbReference type="RefSeq" id="WP_157892581.1">
    <property type="nucleotide sequence ID" value="NZ_JBHRTS010000001.1"/>
</dbReference>
<evidence type="ECO:0000256" key="6">
    <source>
        <dbReference type="ARBA" id="ARBA00023211"/>
    </source>
</evidence>
<dbReference type="PROSITE" id="PS50991">
    <property type="entry name" value="PYR_CT"/>
    <property type="match status" value="1"/>
</dbReference>
<evidence type="ECO:0000313" key="9">
    <source>
        <dbReference type="EMBL" id="MFC3192901.1"/>
    </source>
</evidence>
<keyword evidence="10" id="KW-1185">Reference proteome</keyword>
<reference evidence="10" key="1">
    <citation type="journal article" date="2019" name="Int. J. Syst. Evol. Microbiol.">
        <title>The Global Catalogue of Microorganisms (GCM) 10K type strain sequencing project: providing services to taxonomists for standard genome sequencing and annotation.</title>
        <authorList>
            <consortium name="The Broad Institute Genomics Platform"/>
            <consortium name="The Broad Institute Genome Sequencing Center for Infectious Disease"/>
            <person name="Wu L."/>
            <person name="Ma J."/>
        </authorList>
    </citation>
    <scope>NUCLEOTIDE SEQUENCE [LARGE SCALE GENOMIC DNA]</scope>
    <source>
        <strain evidence="10">KCTC 42953</strain>
    </source>
</reference>
<keyword evidence="7" id="KW-0100">Branched-chain amino acid biosynthesis</keyword>
<dbReference type="Pfam" id="PF22617">
    <property type="entry name" value="HCS_D2"/>
    <property type="match status" value="1"/>
</dbReference>
<evidence type="ECO:0000313" key="10">
    <source>
        <dbReference type="Proteomes" id="UP001595533"/>
    </source>
</evidence>
<dbReference type="InterPro" id="IPR054691">
    <property type="entry name" value="LeuA/HCS_post-cat"/>
</dbReference>
<comment type="similarity">
    <text evidence="1">Belongs to the alpha-IPM synthase/homocitrate synthase family. LeuA type 1 subfamily.</text>
</comment>
<protein>
    <recommendedName>
        <fullName evidence="2">2-isopropylmalate synthase</fullName>
    </recommendedName>
</protein>
<dbReference type="PANTHER" id="PTHR10277">
    <property type="entry name" value="HOMOCITRATE SYNTHASE-RELATED"/>
    <property type="match status" value="1"/>
</dbReference>
<evidence type="ECO:0000256" key="3">
    <source>
        <dbReference type="ARBA" id="ARBA00022430"/>
    </source>
</evidence>
<sequence length="538" mass="60246">MKQIKIFDTTLRDGQQCPGAGMSHSKNIEYAQLASLIKVDVLEAGFPSASEQDHAIVSQIARMYAHQNRSPKVAALSQLREAQVEQTIEALSPLVKSQRAIVHLYVPVAPELMAASLGAYADDKNQILRDVQGMIELAVGAGMEVEFSPEAYSQMGDHFAFTTDLISAAIDAGASTINCPDTIGRACYLQGDDYFVNHMNQHAHIMREQFPDRDITWSVHCHNDFGLALDNSMRAVFEGPATQIEGCFNGIGERAGNVALEQCIMYLNAFGHSQPGEVYRSQCRSKHIRRISDFVHQNMLPRQPHWPIGGDNAAKHSSGGHTNAILRNAHIYQPFNPSEVGQQISFVFGPLSGSNHAQAIIQKHGYVCTDDERQTIMQYIKDHHKERRKGLTDDEFMAAYFAFRAPIKVAKIGFERIKNKQHFAMQAKVFDQAEDIHFIAQDDDTAITALHQFLQQRFGECQIQSYRSESREPGRHAKAHATITVVADDEYFQGKAQDQDIETAALKALIDAYNQFLVQRHYRQPIQTERHAAVGLRD</sequence>
<proteinExistence type="inferred from homology"/>
<dbReference type="PANTHER" id="PTHR10277:SF9">
    <property type="entry name" value="2-ISOPROPYLMALATE SYNTHASE 1, CHLOROPLASTIC-RELATED"/>
    <property type="match status" value="1"/>
</dbReference>
<evidence type="ECO:0000256" key="5">
    <source>
        <dbReference type="ARBA" id="ARBA00022679"/>
    </source>
</evidence>
<keyword evidence="3" id="KW-0432">Leucine biosynthesis</keyword>
<evidence type="ECO:0000259" key="8">
    <source>
        <dbReference type="PROSITE" id="PS50991"/>
    </source>
</evidence>
<keyword evidence="6" id="KW-0464">Manganese</keyword>
<evidence type="ECO:0000256" key="1">
    <source>
        <dbReference type="ARBA" id="ARBA00009396"/>
    </source>
</evidence>